<keyword evidence="1" id="KW-0472">Membrane</keyword>
<dbReference type="SUPFAM" id="SSF57850">
    <property type="entry name" value="RING/U-box"/>
    <property type="match status" value="1"/>
</dbReference>
<dbReference type="InterPro" id="IPR013083">
    <property type="entry name" value="Znf_RING/FYVE/PHD"/>
</dbReference>
<feature type="transmembrane region" description="Helical" evidence="1">
    <location>
        <begin position="143"/>
        <end position="163"/>
    </location>
</feature>
<protein>
    <recommendedName>
        <fullName evidence="4">Transmembrane protein</fullName>
    </recommendedName>
</protein>
<evidence type="ECO:0000256" key="1">
    <source>
        <dbReference type="SAM" id="Phobius"/>
    </source>
</evidence>
<dbReference type="OrthoDB" id="5652110at2"/>
<accession>A0A0W0ZIU5</accession>
<evidence type="ECO:0000313" key="3">
    <source>
        <dbReference type="Proteomes" id="UP000054926"/>
    </source>
</evidence>
<dbReference type="Gene3D" id="3.30.40.10">
    <property type="entry name" value="Zinc/RING finger domain, C3HC4 (zinc finger)"/>
    <property type="match status" value="1"/>
</dbReference>
<feature type="transmembrane region" description="Helical" evidence="1">
    <location>
        <begin position="76"/>
        <end position="100"/>
    </location>
</feature>
<dbReference type="Proteomes" id="UP000054926">
    <property type="component" value="Unassembled WGS sequence"/>
</dbReference>
<dbReference type="PATRIC" id="fig|947033.5.peg.2061"/>
<keyword evidence="1" id="KW-0812">Transmembrane</keyword>
<organism evidence="2 3">
    <name type="scientific">Legionella steelei</name>
    <dbReference type="NCBI Taxonomy" id="947033"/>
    <lineage>
        <taxon>Bacteria</taxon>
        <taxon>Pseudomonadati</taxon>
        <taxon>Pseudomonadota</taxon>
        <taxon>Gammaproteobacteria</taxon>
        <taxon>Legionellales</taxon>
        <taxon>Legionellaceae</taxon>
        <taxon>Legionella</taxon>
    </lineage>
</organism>
<keyword evidence="3" id="KW-1185">Reference proteome</keyword>
<keyword evidence="1" id="KW-1133">Transmembrane helix</keyword>
<dbReference type="EMBL" id="LNYY01000019">
    <property type="protein sequence ID" value="KTD68782.1"/>
    <property type="molecule type" value="Genomic_DNA"/>
</dbReference>
<feature type="transmembrane region" description="Helical" evidence="1">
    <location>
        <begin position="20"/>
        <end position="40"/>
    </location>
</feature>
<dbReference type="STRING" id="947033.Lste_1940"/>
<evidence type="ECO:0000313" key="2">
    <source>
        <dbReference type="EMBL" id="KTD68782.1"/>
    </source>
</evidence>
<dbReference type="RefSeq" id="WP_058510844.1">
    <property type="nucleotide sequence ID" value="NZ_LNYY01000019.1"/>
</dbReference>
<dbReference type="AlphaFoldDB" id="A0A0W0ZIU5"/>
<feature type="transmembrane region" description="Helical" evidence="1">
    <location>
        <begin position="175"/>
        <end position="198"/>
    </location>
</feature>
<name>A0A0W0ZIU5_9GAMM</name>
<gene>
    <name evidence="2" type="ORF">Lste_1940</name>
</gene>
<proteinExistence type="predicted"/>
<sequence>MYAYFAKGMTVGHVLTRMVLREITSIPGIILDLILAMFWIPDYTSYWKENSAYIDYADGTRHYGVMRGIFGWIGEALGFAIGAPIGALIGTALFIPDLLLQGLIALKKKIYSSIDDFAVFIGKTTFFESLGAYDVPTTYFQKAWNIGTATVGIAFAAIPFVIAKTLDFFLPFLNLSQPVAVFCSAIGGLAGWGLGLLLSPPAHFISKCTELLERFRAAVLQGVALVYAKSGQAPVTPDRHNRECCIPAQAIHSDEFYQQVNYYKRTSWAQLLLGPLKGDASSTKEEPKNQLVDPITHEPLGIKGVPTLMDTHGHTFNDDNKTETRGIRFWIRQKHECPLDRQPLNESDLIPNRAFDDLIAQNPPSYQ</sequence>
<reference evidence="2 3" key="1">
    <citation type="submission" date="2015-11" db="EMBL/GenBank/DDBJ databases">
        <title>Genomic analysis of 38 Legionella species identifies large and diverse effector repertoires.</title>
        <authorList>
            <person name="Burstein D."/>
            <person name="Amaro F."/>
            <person name="Zusman T."/>
            <person name="Lifshitz Z."/>
            <person name="Cohen O."/>
            <person name="Gilbert J.A."/>
            <person name="Pupko T."/>
            <person name="Shuman H.A."/>
            <person name="Segal G."/>
        </authorList>
    </citation>
    <scope>NUCLEOTIDE SEQUENCE [LARGE SCALE GENOMIC DNA]</scope>
    <source>
        <strain evidence="2 3">IMVS3376</strain>
    </source>
</reference>
<evidence type="ECO:0008006" key="4">
    <source>
        <dbReference type="Google" id="ProtNLM"/>
    </source>
</evidence>
<comment type="caution">
    <text evidence="2">The sequence shown here is derived from an EMBL/GenBank/DDBJ whole genome shotgun (WGS) entry which is preliminary data.</text>
</comment>